<reference evidence="3 4" key="1">
    <citation type="journal article" date="2016" name="Nat. Commun.">
        <title>Thousands of microbial genomes shed light on interconnected biogeochemical processes in an aquifer system.</title>
        <authorList>
            <person name="Anantharaman K."/>
            <person name="Brown C.T."/>
            <person name="Hug L.A."/>
            <person name="Sharon I."/>
            <person name="Castelle C.J."/>
            <person name="Probst A.J."/>
            <person name="Thomas B.C."/>
            <person name="Singh A."/>
            <person name="Wilkins M.J."/>
            <person name="Karaoz U."/>
            <person name="Brodie E.L."/>
            <person name="Williams K.H."/>
            <person name="Hubbard S.S."/>
            <person name="Banfield J.F."/>
        </authorList>
    </citation>
    <scope>NUCLEOTIDE SEQUENCE [LARGE SCALE GENOMIC DNA]</scope>
</reference>
<name>A0A1F5KBF6_9BACT</name>
<proteinExistence type="predicted"/>
<dbReference type="EMBL" id="MFDE01000025">
    <property type="protein sequence ID" value="OGE38277.1"/>
    <property type="molecule type" value="Genomic_DNA"/>
</dbReference>
<evidence type="ECO:0000259" key="2">
    <source>
        <dbReference type="Pfam" id="PF13439"/>
    </source>
</evidence>
<feature type="domain" description="Glycosyl transferase family 1" evidence="1">
    <location>
        <begin position="194"/>
        <end position="339"/>
    </location>
</feature>
<dbReference type="GO" id="GO:0016757">
    <property type="term" value="F:glycosyltransferase activity"/>
    <property type="evidence" value="ECO:0007669"/>
    <property type="project" value="InterPro"/>
</dbReference>
<organism evidence="3 4">
    <name type="scientific">Candidatus Daviesbacteria bacterium RIFCSPHIGHO2_12_FULL_37_11</name>
    <dbReference type="NCBI Taxonomy" id="1797777"/>
    <lineage>
        <taxon>Bacteria</taxon>
        <taxon>Candidatus Daviesiibacteriota</taxon>
    </lineage>
</organism>
<evidence type="ECO:0000313" key="3">
    <source>
        <dbReference type="EMBL" id="OGE38277.1"/>
    </source>
</evidence>
<evidence type="ECO:0008006" key="5">
    <source>
        <dbReference type="Google" id="ProtNLM"/>
    </source>
</evidence>
<dbReference type="AlphaFoldDB" id="A0A1F5KBF6"/>
<dbReference type="PANTHER" id="PTHR45947:SF3">
    <property type="entry name" value="SULFOQUINOVOSYL TRANSFERASE SQD2"/>
    <property type="match status" value="1"/>
</dbReference>
<gene>
    <name evidence="3" type="ORF">A3F00_03055</name>
</gene>
<dbReference type="InterPro" id="IPR001296">
    <property type="entry name" value="Glyco_trans_1"/>
</dbReference>
<dbReference type="InterPro" id="IPR050194">
    <property type="entry name" value="Glycosyltransferase_grp1"/>
</dbReference>
<dbReference type="Proteomes" id="UP000176527">
    <property type="component" value="Unassembled WGS sequence"/>
</dbReference>
<dbReference type="Pfam" id="PF13439">
    <property type="entry name" value="Glyco_transf_4"/>
    <property type="match status" value="1"/>
</dbReference>
<dbReference type="InterPro" id="IPR028098">
    <property type="entry name" value="Glyco_trans_4-like_N"/>
</dbReference>
<evidence type="ECO:0000259" key="1">
    <source>
        <dbReference type="Pfam" id="PF00534"/>
    </source>
</evidence>
<dbReference type="SUPFAM" id="SSF53756">
    <property type="entry name" value="UDP-Glycosyltransferase/glycogen phosphorylase"/>
    <property type="match status" value="1"/>
</dbReference>
<accession>A0A1F5KBF6</accession>
<dbReference type="Gene3D" id="3.40.50.2000">
    <property type="entry name" value="Glycogen Phosphorylase B"/>
    <property type="match status" value="2"/>
</dbReference>
<protein>
    <recommendedName>
        <fullName evidence="5">Glycosyl transferase family 1 domain-containing protein</fullName>
    </recommendedName>
</protein>
<sequence length="359" mass="40959">MKVAIVHDDLVQFGGAERVLEGICEIYPDAPIYTSVYDPSNEQLRKRFRSKKIITSSLQKIPGWKYLYKPLFFLYPIAFEQFDFTGFDLVISHTTRFAKSVITKPETKHICYCHTPPRFLWNFSGENQYVWLKPLMEYLRRYDRVSANRVDLFLAGSENAKVRIKEIYGMDSKVVYPFIDLTRFAGIETFDGGYFVVISRLNRYKRVDLAVEACLRLEIPLKVIGSGFEEKILKQVQDDVGSNRIEFLGDLSDEMVVKVLAGARALIIPGIEDFGLASLEAQALGKPVIAYREGGALESVIDNKTGIFFSEPTVNSLASSIIRFNDLNHFDKDKCIKNVKRFSKETFIKSFKQTVASLC</sequence>
<dbReference type="Pfam" id="PF00534">
    <property type="entry name" value="Glycos_transf_1"/>
    <property type="match status" value="1"/>
</dbReference>
<evidence type="ECO:0000313" key="4">
    <source>
        <dbReference type="Proteomes" id="UP000176527"/>
    </source>
</evidence>
<feature type="domain" description="Glycosyltransferase subfamily 4-like N-terminal" evidence="2">
    <location>
        <begin position="13"/>
        <end position="183"/>
    </location>
</feature>
<dbReference type="PANTHER" id="PTHR45947">
    <property type="entry name" value="SULFOQUINOVOSYL TRANSFERASE SQD2"/>
    <property type="match status" value="1"/>
</dbReference>
<comment type="caution">
    <text evidence="3">The sequence shown here is derived from an EMBL/GenBank/DDBJ whole genome shotgun (WGS) entry which is preliminary data.</text>
</comment>